<dbReference type="AlphaFoldDB" id="A0A137NXV0"/>
<dbReference type="Pfam" id="PF01504">
    <property type="entry name" value="PIP5K"/>
    <property type="match status" value="1"/>
</dbReference>
<dbReference type="GO" id="GO:0016308">
    <property type="term" value="F:1-phosphatidylinositol-4-phosphate 5-kinase activity"/>
    <property type="evidence" value="ECO:0007669"/>
    <property type="project" value="UniProtKB-EC"/>
</dbReference>
<dbReference type="GO" id="GO:0030866">
    <property type="term" value="P:cortical actin cytoskeleton organization"/>
    <property type="evidence" value="ECO:0007669"/>
    <property type="project" value="EnsemblFungi"/>
</dbReference>
<evidence type="ECO:0000256" key="4">
    <source>
        <dbReference type="ARBA" id="ARBA00022679"/>
    </source>
</evidence>
<evidence type="ECO:0000256" key="6">
    <source>
        <dbReference type="ARBA" id="ARBA00022777"/>
    </source>
</evidence>
<feature type="region of interest" description="Disordered" evidence="12">
    <location>
        <begin position="457"/>
        <end position="491"/>
    </location>
</feature>
<dbReference type="Gene3D" id="3.30.800.10">
    <property type="entry name" value="Phosphatidylinositol Phosphate Kinase II Beta"/>
    <property type="match status" value="1"/>
</dbReference>
<dbReference type="GO" id="GO:0005524">
    <property type="term" value="F:ATP binding"/>
    <property type="evidence" value="ECO:0007669"/>
    <property type="project" value="UniProtKB-UniRule"/>
</dbReference>
<dbReference type="PROSITE" id="PS51455">
    <property type="entry name" value="PIPK"/>
    <property type="match status" value="1"/>
</dbReference>
<keyword evidence="3" id="KW-0597">Phosphoprotein</keyword>
<evidence type="ECO:0000256" key="11">
    <source>
        <dbReference type="PROSITE-ProRule" id="PRU00781"/>
    </source>
</evidence>
<dbReference type="EMBL" id="KQ964624">
    <property type="protein sequence ID" value="KXN67615.1"/>
    <property type="molecule type" value="Genomic_DNA"/>
</dbReference>
<organism evidence="14 15">
    <name type="scientific">Conidiobolus coronatus (strain ATCC 28846 / CBS 209.66 / NRRL 28638)</name>
    <name type="common">Delacroixia coronata</name>
    <dbReference type="NCBI Taxonomy" id="796925"/>
    <lineage>
        <taxon>Eukaryota</taxon>
        <taxon>Fungi</taxon>
        <taxon>Fungi incertae sedis</taxon>
        <taxon>Zoopagomycota</taxon>
        <taxon>Entomophthoromycotina</taxon>
        <taxon>Entomophthoromycetes</taxon>
        <taxon>Entomophthorales</taxon>
        <taxon>Ancylistaceae</taxon>
        <taxon>Conidiobolus</taxon>
    </lineage>
</organism>
<evidence type="ECO:0000256" key="7">
    <source>
        <dbReference type="ARBA" id="ARBA00022840"/>
    </source>
</evidence>
<dbReference type="InterPro" id="IPR023610">
    <property type="entry name" value="PInositol-4/5-P-5/4-kinase"/>
</dbReference>
<evidence type="ECO:0000256" key="8">
    <source>
        <dbReference type="ARBA" id="ARBA00078403"/>
    </source>
</evidence>
<dbReference type="EC" id="2.7.1.68" evidence="2"/>
<accession>A0A137NXV0</accession>
<proteinExistence type="predicted"/>
<dbReference type="InterPro" id="IPR002498">
    <property type="entry name" value="PInositol-4-P-4/5-kinase_core"/>
</dbReference>
<name>A0A137NXV0_CONC2</name>
<dbReference type="Gene3D" id="3.30.810.10">
    <property type="entry name" value="2-Layer Sandwich"/>
    <property type="match status" value="1"/>
</dbReference>
<dbReference type="PANTHER" id="PTHR23086">
    <property type="entry name" value="PHOSPHATIDYLINOSITOL-4-PHOSPHATE 5-KINASE"/>
    <property type="match status" value="1"/>
</dbReference>
<evidence type="ECO:0000256" key="10">
    <source>
        <dbReference type="ARBA" id="ARBA00082306"/>
    </source>
</evidence>
<gene>
    <name evidence="14" type="ORF">CONCODRAFT_42645</name>
</gene>
<protein>
    <recommendedName>
        <fullName evidence="2">1-phosphatidylinositol-4-phosphate 5-kinase</fullName>
        <ecNumber evidence="2">2.7.1.68</ecNumber>
    </recommendedName>
    <alternativeName>
        <fullName evidence="10">1-phosphatidylinositol 4-phosphate kinase</fullName>
    </alternativeName>
    <alternativeName>
        <fullName evidence="8">Diphosphoinositide kinase</fullName>
    </alternativeName>
    <alternativeName>
        <fullName evidence="9">PIP5K</fullName>
    </alternativeName>
</protein>
<dbReference type="OMA" id="DYSPMCY"/>
<dbReference type="InterPro" id="IPR027483">
    <property type="entry name" value="PInositol-4-P-4/5-kinase_C_sf"/>
</dbReference>
<keyword evidence="15" id="KW-1185">Reference proteome</keyword>
<feature type="domain" description="PIPK" evidence="13">
    <location>
        <begin position="43"/>
        <end position="442"/>
    </location>
</feature>
<keyword evidence="5 11" id="KW-0547">Nucleotide-binding</keyword>
<keyword evidence="7 11" id="KW-0067">ATP-binding</keyword>
<dbReference type="SUPFAM" id="SSF56104">
    <property type="entry name" value="SAICAR synthase-like"/>
    <property type="match status" value="1"/>
</dbReference>
<dbReference type="OrthoDB" id="20783at2759"/>
<dbReference type="GO" id="GO:1902635">
    <property type="term" value="P:1-phosphatidyl-1D-myo-inositol 4,5-bisphosphate biosynthetic process"/>
    <property type="evidence" value="ECO:0007669"/>
    <property type="project" value="EnsemblFungi"/>
</dbReference>
<evidence type="ECO:0000256" key="9">
    <source>
        <dbReference type="ARBA" id="ARBA00080374"/>
    </source>
</evidence>
<evidence type="ECO:0000259" key="13">
    <source>
        <dbReference type="PROSITE" id="PS51455"/>
    </source>
</evidence>
<comment type="catalytic activity">
    <reaction evidence="1">
        <text>a 1,2-diacyl-sn-glycero-3-phospho-(1D-myo-inositol 4-phosphate) + ATP = a 1,2-diacyl-sn-glycero-3-phospho-(1D-myo-inositol-4,5-bisphosphate) + ADP + H(+)</text>
        <dbReference type="Rhea" id="RHEA:14425"/>
        <dbReference type="ChEBI" id="CHEBI:15378"/>
        <dbReference type="ChEBI" id="CHEBI:30616"/>
        <dbReference type="ChEBI" id="CHEBI:58178"/>
        <dbReference type="ChEBI" id="CHEBI:58456"/>
        <dbReference type="ChEBI" id="CHEBI:456216"/>
        <dbReference type="EC" id="2.7.1.68"/>
    </reaction>
</comment>
<dbReference type="CDD" id="cd17303">
    <property type="entry name" value="PIPKc_PIP5K_yeast_like"/>
    <property type="match status" value="1"/>
</dbReference>
<dbReference type="GO" id="GO:1902412">
    <property type="term" value="P:regulation of mitotic cytokinesis"/>
    <property type="evidence" value="ECO:0007669"/>
    <property type="project" value="EnsemblFungi"/>
</dbReference>
<dbReference type="PANTHER" id="PTHR23086:SF8">
    <property type="entry name" value="PHOSPHATIDYLINOSITOL 5-PHOSPHATE 4-KINASE, ISOFORM A"/>
    <property type="match status" value="1"/>
</dbReference>
<evidence type="ECO:0000256" key="3">
    <source>
        <dbReference type="ARBA" id="ARBA00022553"/>
    </source>
</evidence>
<evidence type="ECO:0000256" key="12">
    <source>
        <dbReference type="SAM" id="MobiDB-lite"/>
    </source>
</evidence>
<dbReference type="Proteomes" id="UP000070444">
    <property type="component" value="Unassembled WGS sequence"/>
</dbReference>
<dbReference type="GO" id="GO:0032153">
    <property type="term" value="C:cell division site"/>
    <property type="evidence" value="ECO:0007669"/>
    <property type="project" value="EnsemblFungi"/>
</dbReference>
<reference evidence="14 15" key="1">
    <citation type="journal article" date="2015" name="Genome Biol. Evol.">
        <title>Phylogenomic analyses indicate that early fungi evolved digesting cell walls of algal ancestors of land plants.</title>
        <authorList>
            <person name="Chang Y."/>
            <person name="Wang S."/>
            <person name="Sekimoto S."/>
            <person name="Aerts A.L."/>
            <person name="Choi C."/>
            <person name="Clum A."/>
            <person name="LaButti K.M."/>
            <person name="Lindquist E.A."/>
            <person name="Yee Ngan C."/>
            <person name="Ohm R.A."/>
            <person name="Salamov A.A."/>
            <person name="Grigoriev I.V."/>
            <person name="Spatafora J.W."/>
            <person name="Berbee M.L."/>
        </authorList>
    </citation>
    <scope>NUCLEOTIDE SEQUENCE [LARGE SCALE GENOMIC DNA]</scope>
    <source>
        <strain evidence="14 15">NRRL 28638</strain>
    </source>
</reference>
<evidence type="ECO:0000256" key="1">
    <source>
        <dbReference type="ARBA" id="ARBA00000444"/>
    </source>
</evidence>
<evidence type="ECO:0000313" key="15">
    <source>
        <dbReference type="Proteomes" id="UP000070444"/>
    </source>
</evidence>
<feature type="compositionally biased region" description="Polar residues" evidence="12">
    <location>
        <begin position="457"/>
        <end position="467"/>
    </location>
</feature>
<dbReference type="GO" id="GO:0005634">
    <property type="term" value="C:nucleus"/>
    <property type="evidence" value="ECO:0007669"/>
    <property type="project" value="EnsemblFungi"/>
</dbReference>
<dbReference type="STRING" id="796925.A0A137NXV0"/>
<dbReference type="FunFam" id="3.30.800.10:FF:000009">
    <property type="entry name" value="Phosphatidylinositol 4-phosphate 5-kinase its3"/>
    <property type="match status" value="1"/>
</dbReference>
<dbReference type="InterPro" id="IPR027484">
    <property type="entry name" value="PInositol-4-P-5-kinase_N"/>
</dbReference>
<keyword evidence="4 11" id="KW-0808">Transferase</keyword>
<evidence type="ECO:0000256" key="5">
    <source>
        <dbReference type="ARBA" id="ARBA00022741"/>
    </source>
</evidence>
<sequence>MAWEEAKATWKQYHRLSRHISKKLNKRKTLDDEDRVLIGTRVAEGHQNYALMYNMLTGIRVSVSRCNAKLDRNLTYTDFRAAHKMTFDVTGNELTPSSKYDFKFKDYAPWVFRHIRDLFKIDPAEYLMSLTAKYILSELFSPGKSRSFFYYSRDFRFIIKTVHPVEHRFMRKILPEYHDYVKNNPNTLLTRIYGLHRVKLPYHKKIHFVVMANLFPPDKEIHETYDLKGSTLGRVVDEDKVRENPTMPMKDLNWVNRDRRFKLGPEKKKIFSNQLYKDAEFLRKMNIMDYSLLVGIHYKNARDSTQPKNSGMTAFEPDVEKLAQMSISNDRHTQVSALKKTLADSDPVPIEAPDTWDSPPQAQFAEQSIFYKDAGGIRGSDELDQPNDVVYYMGIIDILTPYNYAKKVEHYWKGMQYDRHAISAVKPKHYAQRFVDFMHESLSIGDDNDKWTTINSNQNSPFSNRNALTPIPSEPDSIDGVQQHVRYGSDL</sequence>
<evidence type="ECO:0000256" key="2">
    <source>
        <dbReference type="ARBA" id="ARBA00012172"/>
    </source>
</evidence>
<dbReference type="GO" id="GO:0005886">
    <property type="term" value="C:plasma membrane"/>
    <property type="evidence" value="ECO:0007669"/>
    <property type="project" value="EnsemblFungi"/>
</dbReference>
<keyword evidence="6 11" id="KW-0418">Kinase</keyword>
<dbReference type="SMART" id="SM00330">
    <property type="entry name" value="PIPKc"/>
    <property type="match status" value="1"/>
</dbReference>
<dbReference type="GO" id="GO:0070273">
    <property type="term" value="F:phosphatidylinositol-4-phosphate binding"/>
    <property type="evidence" value="ECO:0007669"/>
    <property type="project" value="EnsemblFungi"/>
</dbReference>
<evidence type="ECO:0000313" key="14">
    <source>
        <dbReference type="EMBL" id="KXN67615.1"/>
    </source>
</evidence>
<dbReference type="GO" id="GO:0052811">
    <property type="term" value="F:1-phosphatidylinositol-3-phosphate 4-kinase activity"/>
    <property type="evidence" value="ECO:0007669"/>
    <property type="project" value="EnsemblFungi"/>
</dbReference>
<dbReference type="GO" id="GO:0032266">
    <property type="term" value="F:phosphatidylinositol-3-phosphate binding"/>
    <property type="evidence" value="ECO:0007669"/>
    <property type="project" value="EnsemblFungi"/>
</dbReference>